<sequence>MLIRSTRCYLGRDELQVAARHHRPEIRDLVVQEFLDRRKRLKVVAETFLSDELRHALSITPDTLLAFDAFITYRSLNESLATVNEFHDDYKYPWSVYDSTGDNLELSDRLWDAGFRDVDEVHETGETCLTRIGWTALARRFVGLLRKANWLVSKGADINHKISGSSALHILGHTVGRAIHLAKGTEEFASQLSQMSEDCKRLLRRIIGDHIRDNCCCPYSLSGCSGFTRLLGGLFPTRSEEGMDELVKRLAAMLEILFDPEEFHTRVYITREVVSCVLRFITSRSLGISHTCSHERYRAYEPDEIAEIQDEEKDLILLSQQLVEKFLAKYNEQFLALPDFLTGFWWTHMNEVLSTCEPASAEEIGRILETGVILHR</sequence>
<name>A0A8H4GZ43_9EURO</name>
<reference evidence="1" key="2">
    <citation type="submission" date="2020-04" db="EMBL/GenBank/DDBJ databases">
        <authorList>
            <person name="Santos R.A.C."/>
            <person name="Steenwyk J.L."/>
            <person name="Rivero-Menendez O."/>
            <person name="Mead M.E."/>
            <person name="Silva L.P."/>
            <person name="Bastos R.W."/>
            <person name="Alastruey-Izquierdo A."/>
            <person name="Goldman G.H."/>
            <person name="Rokas A."/>
        </authorList>
    </citation>
    <scope>NUCLEOTIDE SEQUENCE</scope>
    <source>
        <strain evidence="1">CNM-CM6805</strain>
    </source>
</reference>
<dbReference type="EMBL" id="JAAAPX010000106">
    <property type="protein sequence ID" value="KAF4231174.1"/>
    <property type="molecule type" value="Genomic_DNA"/>
</dbReference>
<evidence type="ECO:0000313" key="2">
    <source>
        <dbReference type="Proteomes" id="UP000653565"/>
    </source>
</evidence>
<evidence type="ECO:0000313" key="1">
    <source>
        <dbReference type="EMBL" id="KAF4231174.1"/>
    </source>
</evidence>
<comment type="caution">
    <text evidence="1">The sequence shown here is derived from an EMBL/GenBank/DDBJ whole genome shotgun (WGS) entry which is preliminary data.</text>
</comment>
<keyword evidence="2" id="KW-1185">Reference proteome</keyword>
<reference evidence="1" key="1">
    <citation type="journal article" date="2020" name="bioRxiv">
        <title>Genomic and phenotypic heterogeneity of clinical isolates of the human pathogens Aspergillus fumigatus, Aspergillus lentulus and Aspergillus fumigatiaffinis.</title>
        <authorList>
            <person name="dos Santos R.A.C."/>
            <person name="Steenwyk J.L."/>
            <person name="Rivero-Menendez O."/>
            <person name="Mead M.E."/>
            <person name="Silva L.P."/>
            <person name="Bastos R.W."/>
            <person name="Alastruey-Izquierdo A."/>
            <person name="Goldman G.H."/>
            <person name="Rokas A."/>
        </authorList>
    </citation>
    <scope>NUCLEOTIDE SEQUENCE</scope>
    <source>
        <strain evidence="1">CNM-CM6805</strain>
    </source>
</reference>
<protein>
    <submittedName>
        <fullName evidence="1">Uncharacterized protein</fullName>
    </submittedName>
</protein>
<dbReference type="AlphaFoldDB" id="A0A8H4GZ43"/>
<accession>A0A8H4GZ43</accession>
<organism evidence="1 2">
    <name type="scientific">Aspergillus fumigatiaffinis</name>
    <dbReference type="NCBI Taxonomy" id="340414"/>
    <lineage>
        <taxon>Eukaryota</taxon>
        <taxon>Fungi</taxon>
        <taxon>Dikarya</taxon>
        <taxon>Ascomycota</taxon>
        <taxon>Pezizomycotina</taxon>
        <taxon>Eurotiomycetes</taxon>
        <taxon>Eurotiomycetidae</taxon>
        <taxon>Eurotiales</taxon>
        <taxon>Aspergillaceae</taxon>
        <taxon>Aspergillus</taxon>
        <taxon>Aspergillus subgen. Fumigati</taxon>
    </lineage>
</organism>
<proteinExistence type="predicted"/>
<gene>
    <name evidence="1" type="ORF">CNMCM6805_000263</name>
</gene>
<dbReference type="Proteomes" id="UP000653565">
    <property type="component" value="Unassembled WGS sequence"/>
</dbReference>